<evidence type="ECO:0000313" key="8">
    <source>
        <dbReference type="EMBL" id="KAK0612215.1"/>
    </source>
</evidence>
<dbReference type="CDD" id="cd00180">
    <property type="entry name" value="PKc"/>
    <property type="match status" value="1"/>
</dbReference>
<keyword evidence="2" id="KW-0723">Serine/threonine-protein kinase</keyword>
<name>A0AA39U5K3_9PEZI</name>
<sequence length="227" mass="25744">MVLCNQRDVKALEDGGEHVHLNGTGDNYFEFVELLGKGKYGIVDRVRSRQTLKHYARKCIHRGVSATLDSRMYRQFEGEIQALKRLSHPHIVKLVGSYTDKDNLGVIMTPIADMNLEEFLTSQKSPILRNRSLPEYFGCLATALAYLHQQDVRHNDIKPRNVLVKDSKVYLADFGTSRSWGAEEISTTVGMHEGYTPRYAAPETHDTNGPRNRASDVWSLGCVYLEM</sequence>
<dbReference type="InterPro" id="IPR008271">
    <property type="entry name" value="Ser/Thr_kinase_AS"/>
</dbReference>
<dbReference type="PROSITE" id="PS00108">
    <property type="entry name" value="PROTEIN_KINASE_ST"/>
    <property type="match status" value="1"/>
</dbReference>
<dbReference type="EMBL" id="JAULSU010000007">
    <property type="protein sequence ID" value="KAK0612215.1"/>
    <property type="molecule type" value="Genomic_DNA"/>
</dbReference>
<dbReference type="PANTHER" id="PTHR11584:SF369">
    <property type="entry name" value="MITOGEN-ACTIVATED PROTEIN KINASE KINASE KINASE 19-RELATED"/>
    <property type="match status" value="1"/>
</dbReference>
<dbReference type="PANTHER" id="PTHR11584">
    <property type="entry name" value="SERINE/THREONINE PROTEIN KINASE"/>
    <property type="match status" value="1"/>
</dbReference>
<dbReference type="SUPFAM" id="SSF56112">
    <property type="entry name" value="Protein kinase-like (PK-like)"/>
    <property type="match status" value="1"/>
</dbReference>
<evidence type="ECO:0000256" key="3">
    <source>
        <dbReference type="ARBA" id="ARBA00022679"/>
    </source>
</evidence>
<dbReference type="AlphaFoldDB" id="A0AA39U5K3"/>
<keyword evidence="4" id="KW-0547">Nucleotide-binding</keyword>
<comment type="similarity">
    <text evidence="1">Belongs to the protein kinase superfamily. STE Ser/Thr protein kinase family. MAP kinase kinase kinase subfamily.</text>
</comment>
<evidence type="ECO:0000256" key="4">
    <source>
        <dbReference type="ARBA" id="ARBA00022741"/>
    </source>
</evidence>
<keyword evidence="3" id="KW-0808">Transferase</keyword>
<feature type="domain" description="Protein kinase" evidence="7">
    <location>
        <begin position="29"/>
        <end position="227"/>
    </location>
</feature>
<keyword evidence="9" id="KW-1185">Reference proteome</keyword>
<comment type="caution">
    <text evidence="8">The sequence shown here is derived from an EMBL/GenBank/DDBJ whole genome shotgun (WGS) entry which is preliminary data.</text>
</comment>
<organism evidence="8 9">
    <name type="scientific">Immersiella caudata</name>
    <dbReference type="NCBI Taxonomy" id="314043"/>
    <lineage>
        <taxon>Eukaryota</taxon>
        <taxon>Fungi</taxon>
        <taxon>Dikarya</taxon>
        <taxon>Ascomycota</taxon>
        <taxon>Pezizomycotina</taxon>
        <taxon>Sordariomycetes</taxon>
        <taxon>Sordariomycetidae</taxon>
        <taxon>Sordariales</taxon>
        <taxon>Lasiosphaeriaceae</taxon>
        <taxon>Immersiella</taxon>
    </lineage>
</organism>
<dbReference type="SMART" id="SM00220">
    <property type="entry name" value="S_TKc"/>
    <property type="match status" value="1"/>
</dbReference>
<protein>
    <submittedName>
        <fullName evidence="8">Kinase-like domain-containing protein</fullName>
    </submittedName>
</protein>
<keyword evidence="6" id="KW-0067">ATP-binding</keyword>
<keyword evidence="5 8" id="KW-0418">Kinase</keyword>
<dbReference type="Gene3D" id="3.30.200.20">
    <property type="entry name" value="Phosphorylase Kinase, domain 1"/>
    <property type="match status" value="1"/>
</dbReference>
<evidence type="ECO:0000259" key="7">
    <source>
        <dbReference type="PROSITE" id="PS50011"/>
    </source>
</evidence>
<evidence type="ECO:0000256" key="6">
    <source>
        <dbReference type="ARBA" id="ARBA00022840"/>
    </source>
</evidence>
<dbReference type="Pfam" id="PF00069">
    <property type="entry name" value="Pkinase"/>
    <property type="match status" value="1"/>
</dbReference>
<evidence type="ECO:0000256" key="2">
    <source>
        <dbReference type="ARBA" id="ARBA00022527"/>
    </source>
</evidence>
<dbReference type="Gene3D" id="1.10.510.10">
    <property type="entry name" value="Transferase(Phosphotransferase) domain 1"/>
    <property type="match status" value="1"/>
</dbReference>
<dbReference type="GO" id="GO:0005524">
    <property type="term" value="F:ATP binding"/>
    <property type="evidence" value="ECO:0007669"/>
    <property type="project" value="UniProtKB-KW"/>
</dbReference>
<accession>A0AA39U5K3</accession>
<feature type="non-terminal residue" evidence="8">
    <location>
        <position position="227"/>
    </location>
</feature>
<dbReference type="InterPro" id="IPR000719">
    <property type="entry name" value="Prot_kinase_dom"/>
</dbReference>
<evidence type="ECO:0000256" key="1">
    <source>
        <dbReference type="ARBA" id="ARBA00006529"/>
    </source>
</evidence>
<dbReference type="InterPro" id="IPR011009">
    <property type="entry name" value="Kinase-like_dom_sf"/>
</dbReference>
<gene>
    <name evidence="8" type="ORF">B0T14DRAFT_441134</name>
</gene>
<reference evidence="8" key="1">
    <citation type="submission" date="2023-06" db="EMBL/GenBank/DDBJ databases">
        <title>Genome-scale phylogeny and comparative genomics of the fungal order Sordariales.</title>
        <authorList>
            <consortium name="Lawrence Berkeley National Laboratory"/>
            <person name="Hensen N."/>
            <person name="Bonometti L."/>
            <person name="Westerberg I."/>
            <person name="Brannstrom I.O."/>
            <person name="Guillou S."/>
            <person name="Cros-Aarteil S."/>
            <person name="Calhoun S."/>
            <person name="Haridas S."/>
            <person name="Kuo A."/>
            <person name="Mondo S."/>
            <person name="Pangilinan J."/>
            <person name="Riley R."/>
            <person name="Labutti K."/>
            <person name="Andreopoulos B."/>
            <person name="Lipzen A."/>
            <person name="Chen C."/>
            <person name="Yanf M."/>
            <person name="Daum C."/>
            <person name="Ng V."/>
            <person name="Clum A."/>
            <person name="Steindorff A."/>
            <person name="Ohm R."/>
            <person name="Martin F."/>
            <person name="Silar P."/>
            <person name="Natvig D."/>
            <person name="Lalanne C."/>
            <person name="Gautier V."/>
            <person name="Ament-Velasquez S.L."/>
            <person name="Kruys A."/>
            <person name="Hutchinson M.I."/>
            <person name="Powell A.J."/>
            <person name="Barry K."/>
            <person name="Miller A.N."/>
            <person name="Grigoriev I.V."/>
            <person name="Debuchy R."/>
            <person name="Gladieux P."/>
            <person name="Thoren M.H."/>
            <person name="Johannesson H."/>
        </authorList>
    </citation>
    <scope>NUCLEOTIDE SEQUENCE</scope>
    <source>
        <strain evidence="8">CBS 606.72</strain>
    </source>
</reference>
<dbReference type="Proteomes" id="UP001175000">
    <property type="component" value="Unassembled WGS sequence"/>
</dbReference>
<proteinExistence type="inferred from homology"/>
<dbReference type="GO" id="GO:0004674">
    <property type="term" value="F:protein serine/threonine kinase activity"/>
    <property type="evidence" value="ECO:0007669"/>
    <property type="project" value="UniProtKB-KW"/>
</dbReference>
<evidence type="ECO:0000313" key="9">
    <source>
        <dbReference type="Proteomes" id="UP001175000"/>
    </source>
</evidence>
<dbReference type="PROSITE" id="PS50011">
    <property type="entry name" value="PROTEIN_KINASE_DOM"/>
    <property type="match status" value="1"/>
</dbReference>
<evidence type="ECO:0000256" key="5">
    <source>
        <dbReference type="ARBA" id="ARBA00022777"/>
    </source>
</evidence>